<dbReference type="InterPro" id="IPR000426">
    <property type="entry name" value="Proteasome_asu_N"/>
</dbReference>
<evidence type="ECO:0000256" key="4">
    <source>
        <dbReference type="ARBA" id="ARBA00022490"/>
    </source>
</evidence>
<feature type="domain" description="Proteasome alpha-type subunits" evidence="8">
    <location>
        <begin position="34"/>
        <end position="56"/>
    </location>
</feature>
<dbReference type="FunFam" id="3.60.20.10:FF:000007">
    <property type="entry name" value="Proteasome subunit alpha type"/>
    <property type="match status" value="1"/>
</dbReference>
<dbReference type="Pfam" id="PF10584">
    <property type="entry name" value="Proteasome_A_N"/>
    <property type="match status" value="1"/>
</dbReference>
<evidence type="ECO:0000256" key="2">
    <source>
        <dbReference type="ARBA" id="ARBA00004123"/>
    </source>
</evidence>
<comment type="caution">
    <text evidence="9">The sequence shown here is derived from an EMBL/GenBank/DDBJ whole genome shotgun (WGS) entry which is preliminary data.</text>
</comment>
<dbReference type="InterPro" id="IPR023332">
    <property type="entry name" value="Proteasome_alpha-type"/>
</dbReference>
<keyword evidence="6" id="KW-0539">Nucleus</keyword>
<reference evidence="9" key="1">
    <citation type="submission" date="2021-09" db="EMBL/GenBank/DDBJ databases">
        <authorList>
            <consortium name="AG Swart"/>
            <person name="Singh M."/>
            <person name="Singh A."/>
            <person name="Seah K."/>
            <person name="Emmerich C."/>
        </authorList>
    </citation>
    <scope>NUCLEOTIDE SEQUENCE</scope>
    <source>
        <strain evidence="9">ATCC30299</strain>
    </source>
</reference>
<dbReference type="AlphaFoldDB" id="A0AAU9IW77"/>
<dbReference type="SMART" id="SM00948">
    <property type="entry name" value="Proteasome_A_N"/>
    <property type="match status" value="1"/>
</dbReference>
<dbReference type="Proteomes" id="UP001162131">
    <property type="component" value="Unassembled WGS sequence"/>
</dbReference>
<dbReference type="PROSITE" id="PS51475">
    <property type="entry name" value="PROTEASOME_ALPHA_2"/>
    <property type="match status" value="1"/>
</dbReference>
<evidence type="ECO:0000313" key="9">
    <source>
        <dbReference type="EMBL" id="CAG9317364.1"/>
    </source>
</evidence>
<sequence>MLFFINFDTQRVTLDNLIREFIFLLNMSGAGTGYDLSSTTYNPEGKVYQVEYAMKAAESGGSIIGLKCKDGIVIGGERNVLSKMLVQHSNKCIFGITKNIGAVVTGVIPDGKAVISRARQEATQYAEFYGKDIGSTVLADRVAQYMYLFTLYGGLRPFGCSIIMAGIDDGTPKLFLIEPSGAYFEYFACASGKGNQVCKTEIDKLNLSELTCREAVYHIHKMLVKSREEGQEKRYEVDISWMNSETNFFLVPVPVEFKDEMERKAKDDIESEERGD</sequence>
<evidence type="ECO:0000256" key="1">
    <source>
        <dbReference type="ARBA" id="ARBA00002000"/>
    </source>
</evidence>
<dbReference type="SUPFAM" id="SSF56235">
    <property type="entry name" value="N-terminal nucleophile aminohydrolases (Ntn hydrolases)"/>
    <property type="match status" value="1"/>
</dbReference>
<protein>
    <recommendedName>
        <fullName evidence="8">Proteasome alpha-type subunits domain-containing protein</fullName>
    </recommendedName>
</protein>
<dbReference type="GO" id="GO:0019773">
    <property type="term" value="C:proteasome core complex, alpha-subunit complex"/>
    <property type="evidence" value="ECO:0007669"/>
    <property type="project" value="UniProtKB-UniRule"/>
</dbReference>
<keyword evidence="4" id="KW-0963">Cytoplasm</keyword>
<evidence type="ECO:0000256" key="6">
    <source>
        <dbReference type="ARBA" id="ARBA00023242"/>
    </source>
</evidence>
<dbReference type="GO" id="GO:0005737">
    <property type="term" value="C:cytoplasm"/>
    <property type="evidence" value="ECO:0007669"/>
    <property type="project" value="UniProtKB-SubCell"/>
</dbReference>
<dbReference type="InterPro" id="IPR029055">
    <property type="entry name" value="Ntn_hydrolases_N"/>
</dbReference>
<keyword evidence="5 7" id="KW-0647">Proteasome</keyword>
<organism evidence="9 10">
    <name type="scientific">Blepharisma stoltei</name>
    <dbReference type="NCBI Taxonomy" id="1481888"/>
    <lineage>
        <taxon>Eukaryota</taxon>
        <taxon>Sar</taxon>
        <taxon>Alveolata</taxon>
        <taxon>Ciliophora</taxon>
        <taxon>Postciliodesmatophora</taxon>
        <taxon>Heterotrichea</taxon>
        <taxon>Heterotrichida</taxon>
        <taxon>Blepharismidae</taxon>
        <taxon>Blepharisma</taxon>
    </lineage>
</organism>
<accession>A0AAU9IW77</accession>
<dbReference type="InterPro" id="IPR050115">
    <property type="entry name" value="Proteasome_alpha"/>
</dbReference>
<dbReference type="GO" id="GO:0006511">
    <property type="term" value="P:ubiquitin-dependent protein catabolic process"/>
    <property type="evidence" value="ECO:0007669"/>
    <property type="project" value="InterPro"/>
</dbReference>
<dbReference type="EMBL" id="CAJZBQ010000018">
    <property type="protein sequence ID" value="CAG9317364.1"/>
    <property type="molecule type" value="Genomic_DNA"/>
</dbReference>
<evidence type="ECO:0000313" key="10">
    <source>
        <dbReference type="Proteomes" id="UP001162131"/>
    </source>
</evidence>
<evidence type="ECO:0000256" key="5">
    <source>
        <dbReference type="ARBA" id="ARBA00022942"/>
    </source>
</evidence>
<comment type="similarity">
    <text evidence="7">Belongs to the peptidase T1A family.</text>
</comment>
<dbReference type="GO" id="GO:0005634">
    <property type="term" value="C:nucleus"/>
    <property type="evidence" value="ECO:0007669"/>
    <property type="project" value="UniProtKB-SubCell"/>
</dbReference>
<dbReference type="InterPro" id="IPR001353">
    <property type="entry name" value="Proteasome_sua/b"/>
</dbReference>
<dbReference type="Gene3D" id="3.60.20.10">
    <property type="entry name" value="Glutamine Phosphoribosylpyrophosphate, subunit 1, domain 1"/>
    <property type="match status" value="1"/>
</dbReference>
<proteinExistence type="inferred from homology"/>
<evidence type="ECO:0000256" key="3">
    <source>
        <dbReference type="ARBA" id="ARBA00004496"/>
    </source>
</evidence>
<dbReference type="PANTHER" id="PTHR11599">
    <property type="entry name" value="PROTEASOME SUBUNIT ALPHA/BETA"/>
    <property type="match status" value="1"/>
</dbReference>
<dbReference type="Pfam" id="PF00227">
    <property type="entry name" value="Proteasome"/>
    <property type="match status" value="1"/>
</dbReference>
<comment type="function">
    <text evidence="1">The proteasome is a multicatalytic proteinase complex which is characterized by its ability to cleave peptides with Arg, Phe, Tyr, Leu, and Glu adjacent to the leaving group at neutral or slightly basic pH. The proteasome has an ATP-dependent proteolytic activity.</text>
</comment>
<evidence type="ECO:0000256" key="7">
    <source>
        <dbReference type="PROSITE-ProRule" id="PRU00808"/>
    </source>
</evidence>
<comment type="subcellular location">
    <subcellularLocation>
        <location evidence="3">Cytoplasm</location>
    </subcellularLocation>
    <subcellularLocation>
        <location evidence="2">Nucleus</location>
    </subcellularLocation>
</comment>
<name>A0AAU9IW77_9CILI</name>
<evidence type="ECO:0000259" key="8">
    <source>
        <dbReference type="SMART" id="SM00948"/>
    </source>
</evidence>
<keyword evidence="10" id="KW-1185">Reference proteome</keyword>
<gene>
    <name evidence="9" type="ORF">BSTOLATCC_MIC18616</name>
</gene>